<dbReference type="PROSITE" id="PS00166">
    <property type="entry name" value="ENOYL_COA_HYDRATASE"/>
    <property type="match status" value="1"/>
</dbReference>
<evidence type="ECO:0000313" key="4">
    <source>
        <dbReference type="Proteomes" id="UP000281118"/>
    </source>
</evidence>
<dbReference type="Gene3D" id="3.90.226.10">
    <property type="entry name" value="2-enoyl-CoA Hydratase, Chain A, domain 1"/>
    <property type="match status" value="1"/>
</dbReference>
<dbReference type="GO" id="GO:0006635">
    <property type="term" value="P:fatty acid beta-oxidation"/>
    <property type="evidence" value="ECO:0007669"/>
    <property type="project" value="TreeGrafter"/>
</dbReference>
<comment type="similarity">
    <text evidence="1 2">Belongs to the enoyl-CoA hydratase/isomerase family.</text>
</comment>
<protein>
    <submittedName>
        <fullName evidence="3">Enoyl-CoA hydratase</fullName>
    </submittedName>
</protein>
<dbReference type="CDD" id="cd06558">
    <property type="entry name" value="crotonase-like"/>
    <property type="match status" value="1"/>
</dbReference>
<organism evidence="3 4">
    <name type="scientific">Variovorax guangxiensis</name>
    <dbReference type="NCBI Taxonomy" id="1775474"/>
    <lineage>
        <taxon>Bacteria</taxon>
        <taxon>Pseudomonadati</taxon>
        <taxon>Pseudomonadota</taxon>
        <taxon>Betaproteobacteria</taxon>
        <taxon>Burkholderiales</taxon>
        <taxon>Comamonadaceae</taxon>
        <taxon>Variovorax</taxon>
    </lineage>
</organism>
<dbReference type="PANTHER" id="PTHR11941:SF54">
    <property type="entry name" value="ENOYL-COA HYDRATASE, MITOCHONDRIAL"/>
    <property type="match status" value="1"/>
</dbReference>
<dbReference type="GO" id="GO:0003824">
    <property type="term" value="F:catalytic activity"/>
    <property type="evidence" value="ECO:0007669"/>
    <property type="project" value="InterPro"/>
</dbReference>
<evidence type="ECO:0000313" key="3">
    <source>
        <dbReference type="EMBL" id="RUR67610.1"/>
    </source>
</evidence>
<evidence type="ECO:0000256" key="1">
    <source>
        <dbReference type="ARBA" id="ARBA00005254"/>
    </source>
</evidence>
<evidence type="ECO:0000256" key="2">
    <source>
        <dbReference type="RuleBase" id="RU003707"/>
    </source>
</evidence>
<dbReference type="SUPFAM" id="SSF52096">
    <property type="entry name" value="ClpP/crotonase"/>
    <property type="match status" value="1"/>
</dbReference>
<dbReference type="InterPro" id="IPR018376">
    <property type="entry name" value="Enoyl-CoA_hyd/isom_CS"/>
</dbReference>
<dbReference type="AlphaFoldDB" id="A0A3S1F019"/>
<proteinExistence type="inferred from homology"/>
<dbReference type="NCBIfam" id="NF046063">
    <property type="entry name" value="oxepin_alt"/>
    <property type="match status" value="1"/>
</dbReference>
<dbReference type="EMBL" id="RXFT01000004">
    <property type="protein sequence ID" value="RUR67610.1"/>
    <property type="molecule type" value="Genomic_DNA"/>
</dbReference>
<dbReference type="OrthoDB" id="9797151at2"/>
<reference evidence="3 4" key="1">
    <citation type="submission" date="2018-12" db="EMBL/GenBank/DDBJ databases">
        <title>The genome sequences of Variovorax guangxiensis DSM 27352.</title>
        <authorList>
            <person name="Gao J."/>
            <person name="Sun J."/>
        </authorList>
    </citation>
    <scope>NUCLEOTIDE SEQUENCE [LARGE SCALE GENOMIC DNA]</scope>
    <source>
        <strain evidence="3 4">DSM 27352</strain>
    </source>
</reference>
<dbReference type="PANTHER" id="PTHR11941">
    <property type="entry name" value="ENOYL-COA HYDRATASE-RELATED"/>
    <property type="match status" value="1"/>
</dbReference>
<dbReference type="InterPro" id="IPR001753">
    <property type="entry name" value="Enoyl-CoA_hydra/iso"/>
</dbReference>
<accession>A0A3S1F019</accession>
<dbReference type="RefSeq" id="WP_126021779.1">
    <property type="nucleotide sequence ID" value="NZ_RXFT01000004.1"/>
</dbReference>
<gene>
    <name evidence="3" type="ORF">EJP67_11145</name>
</gene>
<sequence>MTTGVPAITSASLAGGSGARLKMHREGPVLVLTLSNPEARNAINPSVYRTAAKVIRTTAGFRTVRAIVLRGEGDHFSGGGDLRRLARQRKLPPAEQHGHIDALHEWLMAIEEAPQPVIAAVEGAAMGGGFSLCLACDLIVAAEDAKFAMSYINVGLSPDGGGTDSLARSLPPQAALEMLLDGTPCTAKRLHELGVVNKVVPHGEAGAAALAWAQQLARGPFEVQARIKQLVYAARGRSRREQLEAERESFLASLYSDESGERIKEFLSPRKKPETTGEGPPT</sequence>
<dbReference type="NCBIfam" id="NF005700">
    <property type="entry name" value="PRK07511.1"/>
    <property type="match status" value="1"/>
</dbReference>
<dbReference type="Proteomes" id="UP000281118">
    <property type="component" value="Unassembled WGS sequence"/>
</dbReference>
<dbReference type="InterPro" id="IPR029045">
    <property type="entry name" value="ClpP/crotonase-like_dom_sf"/>
</dbReference>
<comment type="caution">
    <text evidence="3">The sequence shown here is derived from an EMBL/GenBank/DDBJ whole genome shotgun (WGS) entry which is preliminary data.</text>
</comment>
<dbReference type="Pfam" id="PF00378">
    <property type="entry name" value="ECH_1"/>
    <property type="match status" value="1"/>
</dbReference>
<name>A0A3S1F019_9BURK</name>